<sequence length="119" mass="12771">MGQNRVGNREKNGHDVNNGYRDYLTGYDYQEENAAEIAEPIRVQERNHETESTENGKGLGYIALALAILSLFVSPVLFGGAAIILGFLARGRGAEGLGNWSIGIGAISAVIGLFIAPFF</sequence>
<evidence type="ECO:0008006" key="4">
    <source>
        <dbReference type="Google" id="ProtNLM"/>
    </source>
</evidence>
<keyword evidence="1" id="KW-0812">Transmembrane</keyword>
<dbReference type="RefSeq" id="WP_034771077.1">
    <property type="nucleotide sequence ID" value="NZ_CCRF01000064.1"/>
</dbReference>
<protein>
    <recommendedName>
        <fullName evidence="4">DUF4190 domain-containing protein</fullName>
    </recommendedName>
</protein>
<dbReference type="PANTHER" id="PTHR40040:SF1">
    <property type="entry name" value="MEMBRANE PROTEIN"/>
    <property type="match status" value="1"/>
</dbReference>
<evidence type="ECO:0000256" key="1">
    <source>
        <dbReference type="SAM" id="Phobius"/>
    </source>
</evidence>
<dbReference type="Proteomes" id="UP000040576">
    <property type="component" value="Unassembled WGS sequence"/>
</dbReference>
<gene>
    <name evidence="2" type="ORF">BT1A1_2223</name>
</gene>
<dbReference type="PANTHER" id="PTHR40040">
    <property type="entry name" value="SMALL HYDROPHOBIC PROTEIN-RELATED"/>
    <property type="match status" value="1"/>
</dbReference>
<dbReference type="EMBL" id="CCRF01000064">
    <property type="protein sequence ID" value="CEE02044.1"/>
    <property type="molecule type" value="Genomic_DNA"/>
</dbReference>
<accession>A0A090KTI8</accession>
<dbReference type="AlphaFoldDB" id="A0A090KTI8"/>
<keyword evidence="1" id="KW-1133">Transmembrane helix</keyword>
<reference evidence="2 3" key="1">
    <citation type="submission" date="2014-07" db="EMBL/GenBank/DDBJ databases">
        <authorList>
            <person name="Wibberg Daniel"/>
        </authorList>
    </citation>
    <scope>NUCLEOTIDE SEQUENCE [LARGE SCALE GENOMIC DNA]</scope>
</reference>
<keyword evidence="1" id="KW-0472">Membrane</keyword>
<feature type="transmembrane region" description="Helical" evidence="1">
    <location>
        <begin position="100"/>
        <end position="118"/>
    </location>
</feature>
<dbReference type="InterPro" id="IPR055338">
    <property type="entry name" value="YqfX-like"/>
</dbReference>
<name>A0A090KTI8_9BACI</name>
<keyword evidence="3" id="KW-1185">Reference proteome</keyword>
<organism evidence="2 3">
    <name type="scientific">Caldibacillus thermoamylovorans</name>
    <dbReference type="NCBI Taxonomy" id="35841"/>
    <lineage>
        <taxon>Bacteria</taxon>
        <taxon>Bacillati</taxon>
        <taxon>Bacillota</taxon>
        <taxon>Bacilli</taxon>
        <taxon>Bacillales</taxon>
        <taxon>Bacillaceae</taxon>
        <taxon>Caldibacillus</taxon>
    </lineage>
</organism>
<dbReference type="GeneID" id="92961440"/>
<evidence type="ECO:0000313" key="3">
    <source>
        <dbReference type="Proteomes" id="UP000040576"/>
    </source>
</evidence>
<proteinExistence type="predicted"/>
<evidence type="ECO:0000313" key="2">
    <source>
        <dbReference type="EMBL" id="CEE02044.1"/>
    </source>
</evidence>
<feature type="transmembrane region" description="Helical" evidence="1">
    <location>
        <begin position="61"/>
        <end position="88"/>
    </location>
</feature>